<dbReference type="PIRSF" id="PIRSF000446">
    <property type="entry name" value="Mct"/>
    <property type="match status" value="1"/>
</dbReference>
<reference evidence="7" key="1">
    <citation type="submission" date="2018-05" db="EMBL/GenBank/DDBJ databases">
        <authorList>
            <person name="Lanie J.A."/>
            <person name="Ng W.-L."/>
            <person name="Kazmierczak K.M."/>
            <person name="Andrzejewski T.M."/>
            <person name="Davidsen T.M."/>
            <person name="Wayne K.J."/>
            <person name="Tettelin H."/>
            <person name="Glass J.I."/>
            <person name="Rusch D."/>
            <person name="Podicherti R."/>
            <person name="Tsui H.-C.T."/>
            <person name="Winkler M.E."/>
        </authorList>
    </citation>
    <scope>NUCLEOTIDE SEQUENCE</scope>
</reference>
<protein>
    <recommendedName>
        <fullName evidence="2">[acyl-carrier-protein] S-malonyltransferase</fullName>
        <ecNumber evidence="2">2.3.1.39</ecNumber>
    </recommendedName>
</protein>
<dbReference type="GO" id="GO:0006633">
    <property type="term" value="P:fatty acid biosynthetic process"/>
    <property type="evidence" value="ECO:0007669"/>
    <property type="project" value="TreeGrafter"/>
</dbReference>
<dbReference type="GO" id="GO:0004314">
    <property type="term" value="F:[acyl-carrier-protein] S-malonyltransferase activity"/>
    <property type="evidence" value="ECO:0007669"/>
    <property type="project" value="UniProtKB-EC"/>
</dbReference>
<comment type="similarity">
    <text evidence="1">Belongs to the FabD family.</text>
</comment>
<dbReference type="EC" id="2.3.1.39" evidence="2"/>
<dbReference type="PANTHER" id="PTHR42681:SF1">
    <property type="entry name" value="MALONYL-COA-ACYL CARRIER PROTEIN TRANSACYLASE, MITOCHONDRIAL"/>
    <property type="match status" value="1"/>
</dbReference>
<dbReference type="InterPro" id="IPR014043">
    <property type="entry name" value="Acyl_transferase_dom"/>
</dbReference>
<dbReference type="InterPro" id="IPR016036">
    <property type="entry name" value="Malonyl_transacylase_ACP-bd"/>
</dbReference>
<evidence type="ECO:0000313" key="7">
    <source>
        <dbReference type="EMBL" id="SUZ54629.1"/>
    </source>
</evidence>
<keyword evidence="3" id="KW-0808">Transferase</keyword>
<dbReference type="AlphaFoldDB" id="A0A381NJS3"/>
<evidence type="ECO:0000256" key="3">
    <source>
        <dbReference type="ARBA" id="ARBA00022679"/>
    </source>
</evidence>
<dbReference type="SUPFAM" id="SSF55048">
    <property type="entry name" value="Probable ACP-binding domain of malonyl-CoA ACP transacylase"/>
    <property type="match status" value="1"/>
</dbReference>
<evidence type="ECO:0000256" key="2">
    <source>
        <dbReference type="ARBA" id="ARBA00013258"/>
    </source>
</evidence>
<evidence type="ECO:0000256" key="5">
    <source>
        <dbReference type="ARBA" id="ARBA00048462"/>
    </source>
</evidence>
<dbReference type="EMBL" id="UINC01000399">
    <property type="protein sequence ID" value="SUZ54629.1"/>
    <property type="molecule type" value="Genomic_DNA"/>
</dbReference>
<feature type="non-terminal residue" evidence="7">
    <location>
        <position position="1"/>
    </location>
</feature>
<dbReference type="InterPro" id="IPR024925">
    <property type="entry name" value="Malonyl_CoA-ACP_transAc"/>
</dbReference>
<comment type="catalytic activity">
    <reaction evidence="5">
        <text>holo-[ACP] + malonyl-CoA = malonyl-[ACP] + CoA</text>
        <dbReference type="Rhea" id="RHEA:41792"/>
        <dbReference type="Rhea" id="RHEA-COMP:9623"/>
        <dbReference type="Rhea" id="RHEA-COMP:9685"/>
        <dbReference type="ChEBI" id="CHEBI:57287"/>
        <dbReference type="ChEBI" id="CHEBI:57384"/>
        <dbReference type="ChEBI" id="CHEBI:64479"/>
        <dbReference type="ChEBI" id="CHEBI:78449"/>
        <dbReference type="EC" id="2.3.1.39"/>
    </reaction>
</comment>
<dbReference type="NCBIfam" id="TIGR00128">
    <property type="entry name" value="fabD"/>
    <property type="match status" value="1"/>
</dbReference>
<dbReference type="SMART" id="SM00827">
    <property type="entry name" value="PKS_AT"/>
    <property type="match status" value="1"/>
</dbReference>
<accession>A0A381NJS3</accession>
<dbReference type="InterPro" id="IPR001227">
    <property type="entry name" value="Ac_transferase_dom_sf"/>
</dbReference>
<evidence type="ECO:0000256" key="4">
    <source>
        <dbReference type="ARBA" id="ARBA00023315"/>
    </source>
</evidence>
<name>A0A381NJS3_9ZZZZ</name>
<dbReference type="PANTHER" id="PTHR42681">
    <property type="entry name" value="MALONYL-COA-ACYL CARRIER PROTEIN TRANSACYLASE, MITOCHONDRIAL"/>
    <property type="match status" value="1"/>
</dbReference>
<evidence type="ECO:0000259" key="6">
    <source>
        <dbReference type="SMART" id="SM00827"/>
    </source>
</evidence>
<keyword evidence="4" id="KW-0012">Acyltransferase</keyword>
<sequence>VGIGFIFPGQGAQEVGMLDDLRAEESILDERLSEASDILGFDLGDVIRNGPEARLSQTSVTQPALLVVSVALFEIWSAHRGAAPTIMAGHSLGEYSAFTAAGSLQFNDAVKLVHERGKLMESAVPDGQGAMAAILGLDDELVSSICDEIDGVVSPANMNAPGQVVISGEISAVDHAVAKCSEAGARRSVKLNVSGPFHCQLMTPAAGELEKLLDEVEIKVPDISVIHNVDASLAIDAAGIRDRLVRQLSAPVRWSECVAAVLATGVTTVVECGPGKVLTGLLRRIDRSVDAFAMGSVDELSAALGAIE</sequence>
<organism evidence="7">
    <name type="scientific">marine metagenome</name>
    <dbReference type="NCBI Taxonomy" id="408172"/>
    <lineage>
        <taxon>unclassified sequences</taxon>
        <taxon>metagenomes</taxon>
        <taxon>ecological metagenomes</taxon>
    </lineage>
</organism>
<dbReference type="Pfam" id="PF00698">
    <property type="entry name" value="Acyl_transf_1"/>
    <property type="match status" value="1"/>
</dbReference>
<proteinExistence type="inferred from homology"/>
<dbReference type="InterPro" id="IPR004410">
    <property type="entry name" value="Malonyl_CoA-ACP_transAc_FabD"/>
</dbReference>
<dbReference type="Gene3D" id="3.40.366.10">
    <property type="entry name" value="Malonyl-Coenzyme A Acyl Carrier Protein, domain 2"/>
    <property type="match status" value="1"/>
</dbReference>
<dbReference type="Gene3D" id="3.30.70.250">
    <property type="entry name" value="Malonyl-CoA ACP transacylase, ACP-binding"/>
    <property type="match status" value="1"/>
</dbReference>
<dbReference type="InterPro" id="IPR016035">
    <property type="entry name" value="Acyl_Trfase/lysoPLipase"/>
</dbReference>
<gene>
    <name evidence="7" type="ORF">METZ01_LOCUS7483</name>
</gene>
<evidence type="ECO:0000256" key="1">
    <source>
        <dbReference type="ARBA" id="ARBA00008217"/>
    </source>
</evidence>
<dbReference type="GO" id="GO:0005829">
    <property type="term" value="C:cytosol"/>
    <property type="evidence" value="ECO:0007669"/>
    <property type="project" value="TreeGrafter"/>
</dbReference>
<dbReference type="InterPro" id="IPR050858">
    <property type="entry name" value="Mal-CoA-ACP_Trans/PKS_FabD"/>
</dbReference>
<dbReference type="FunFam" id="3.30.70.250:FF:000001">
    <property type="entry name" value="Malonyl CoA-acyl carrier protein transacylase"/>
    <property type="match status" value="1"/>
</dbReference>
<dbReference type="SUPFAM" id="SSF52151">
    <property type="entry name" value="FabD/lysophospholipase-like"/>
    <property type="match status" value="1"/>
</dbReference>
<feature type="domain" description="Malonyl-CoA:ACP transacylase (MAT)" evidence="6">
    <location>
        <begin position="6"/>
        <end position="299"/>
    </location>
</feature>